<evidence type="ECO:0000313" key="3">
    <source>
        <dbReference type="EMBL" id="GGD40620.1"/>
    </source>
</evidence>
<dbReference type="Pfam" id="PF07167">
    <property type="entry name" value="PhaC_N"/>
    <property type="match status" value="1"/>
</dbReference>
<feature type="domain" description="Poly-beta-hydroxybutyrate polymerase N-terminal" evidence="2">
    <location>
        <begin position="45"/>
        <end position="99"/>
    </location>
</feature>
<dbReference type="Pfam" id="PF00561">
    <property type="entry name" value="Abhydrolase_1"/>
    <property type="match status" value="1"/>
</dbReference>
<dbReference type="GO" id="GO:0042619">
    <property type="term" value="P:poly-hydroxybutyrate biosynthetic process"/>
    <property type="evidence" value="ECO:0007669"/>
    <property type="project" value="InterPro"/>
</dbReference>
<dbReference type="InterPro" id="IPR029058">
    <property type="entry name" value="AB_hydrolase_fold"/>
</dbReference>
<dbReference type="PANTHER" id="PTHR36837:SF2">
    <property type="entry name" value="POLY(3-HYDROXYALKANOATE) POLYMERASE SUBUNIT PHAC"/>
    <property type="match status" value="1"/>
</dbReference>
<dbReference type="PANTHER" id="PTHR36837">
    <property type="entry name" value="POLY(3-HYDROXYALKANOATE) POLYMERASE SUBUNIT PHAC"/>
    <property type="match status" value="1"/>
</dbReference>
<comment type="caution">
    <text evidence="3">The sequence shown here is derived from an EMBL/GenBank/DDBJ whole genome shotgun (WGS) entry which is preliminary data.</text>
</comment>
<proteinExistence type="predicted"/>
<organism evidence="3 4">
    <name type="scientific">Croceicoccus pelagius</name>
    <dbReference type="NCBI Taxonomy" id="1703341"/>
    <lineage>
        <taxon>Bacteria</taxon>
        <taxon>Pseudomonadati</taxon>
        <taxon>Pseudomonadota</taxon>
        <taxon>Alphaproteobacteria</taxon>
        <taxon>Sphingomonadales</taxon>
        <taxon>Erythrobacteraceae</taxon>
        <taxon>Croceicoccus</taxon>
    </lineage>
</organism>
<protein>
    <submittedName>
        <fullName evidence="3">Poly-beta-hydroxybutyrate polymerase</fullName>
    </submittedName>
</protein>
<dbReference type="OrthoDB" id="9767934at2"/>
<dbReference type="AlphaFoldDB" id="A0A916YD85"/>
<dbReference type="Gene3D" id="3.40.50.1820">
    <property type="entry name" value="alpha/beta hydrolase"/>
    <property type="match status" value="1"/>
</dbReference>
<evidence type="ECO:0000259" key="2">
    <source>
        <dbReference type="Pfam" id="PF07167"/>
    </source>
</evidence>
<evidence type="ECO:0000313" key="4">
    <source>
        <dbReference type="Proteomes" id="UP000598997"/>
    </source>
</evidence>
<dbReference type="RefSeq" id="WP_066766863.1">
    <property type="nucleotide sequence ID" value="NZ_BMIO01000004.1"/>
</dbReference>
<sequence>MSENALELLDPEAISQQVRREVDRALKRNIKGLDFLVADREPVGHMPKDVLYRDGTAVLYRYRPLLDEIYRVPLLVVSPPTNRGYIFDLAKGQSFFEYLLGQGYDVYNLDWNPPRRDESVLGFEDYVGRFIPAALQVIEDKTGERDVSLAGYCAGGTLATIYAALDTTKRIRNLVTLATPIDFSHMHLFQTWADKRYFDVDLLVRELELIPPEIMLGAFDLARPANRTAGRVNLWTNMWNDEFVKSYRMFDRWAAETLPIPGAYFGQLIKDLMWENALVEGKFEINGKKAKLDNIDASILNVVAKHDHVVSHEATGPLMTMTSSNDRDEIVAKGGHVSLVAGPAALRRLWPHIDTWLGKRST</sequence>
<gene>
    <name evidence="3" type="ORF">GCM10010989_13380</name>
</gene>
<keyword evidence="4" id="KW-1185">Reference proteome</keyword>
<dbReference type="InterPro" id="IPR000073">
    <property type="entry name" value="AB_hydrolase_1"/>
</dbReference>
<feature type="domain" description="AB hydrolase-1" evidence="1">
    <location>
        <begin position="104"/>
        <end position="340"/>
    </location>
</feature>
<accession>A0A916YD85</accession>
<name>A0A916YD85_9SPHN</name>
<dbReference type="InterPro" id="IPR010941">
    <property type="entry name" value="PhaC_N"/>
</dbReference>
<evidence type="ECO:0000259" key="1">
    <source>
        <dbReference type="Pfam" id="PF00561"/>
    </source>
</evidence>
<dbReference type="InterPro" id="IPR051321">
    <property type="entry name" value="PHA/PHB_synthase"/>
</dbReference>
<reference evidence="3 4" key="1">
    <citation type="journal article" date="2014" name="Int. J. Syst. Evol. Microbiol.">
        <title>Complete genome sequence of Corynebacterium casei LMG S-19264T (=DSM 44701T), isolated from a smear-ripened cheese.</title>
        <authorList>
            <consortium name="US DOE Joint Genome Institute (JGI-PGF)"/>
            <person name="Walter F."/>
            <person name="Albersmeier A."/>
            <person name="Kalinowski J."/>
            <person name="Ruckert C."/>
        </authorList>
    </citation>
    <scope>NUCLEOTIDE SEQUENCE [LARGE SCALE GENOMIC DNA]</scope>
    <source>
        <strain evidence="3 4">CGMCC 1.15358</strain>
    </source>
</reference>
<dbReference type="SUPFAM" id="SSF53474">
    <property type="entry name" value="alpha/beta-Hydrolases"/>
    <property type="match status" value="1"/>
</dbReference>
<dbReference type="Proteomes" id="UP000598997">
    <property type="component" value="Unassembled WGS sequence"/>
</dbReference>
<dbReference type="EMBL" id="BMIO01000004">
    <property type="protein sequence ID" value="GGD40620.1"/>
    <property type="molecule type" value="Genomic_DNA"/>
</dbReference>